<dbReference type="EMBL" id="CP012801">
    <property type="protein sequence ID" value="ALJ61206.1"/>
    <property type="molecule type" value="Genomic_DNA"/>
</dbReference>
<keyword evidence="3" id="KW-0233">DNA recombination</keyword>
<dbReference type="InterPro" id="IPR025269">
    <property type="entry name" value="SAM-like_dom"/>
</dbReference>
<dbReference type="SUPFAM" id="SSF56349">
    <property type="entry name" value="DNA breaking-rejoining enzymes"/>
    <property type="match status" value="1"/>
</dbReference>
<evidence type="ECO:0000256" key="3">
    <source>
        <dbReference type="ARBA" id="ARBA00023172"/>
    </source>
</evidence>
<dbReference type="Pfam" id="PF00589">
    <property type="entry name" value="Phage_integrase"/>
    <property type="match status" value="1"/>
</dbReference>
<accession>A0A0P0GSZ8</accession>
<evidence type="ECO:0000259" key="4">
    <source>
        <dbReference type="Pfam" id="PF00589"/>
    </source>
</evidence>
<dbReference type="InterPro" id="IPR013762">
    <property type="entry name" value="Integrase-like_cat_sf"/>
</dbReference>
<feature type="domain" description="Phage integrase SAM-like" evidence="5">
    <location>
        <begin position="6"/>
        <end position="92"/>
    </location>
</feature>
<dbReference type="Proteomes" id="UP000061809">
    <property type="component" value="Chromosome"/>
</dbReference>
<dbReference type="PATRIC" id="fig|246787.4.peg.4124"/>
<dbReference type="PANTHER" id="PTHR30349">
    <property type="entry name" value="PHAGE INTEGRASE-RELATED"/>
    <property type="match status" value="1"/>
</dbReference>
<name>A0A0P0GSZ8_9BACE</name>
<dbReference type="GO" id="GO:0003677">
    <property type="term" value="F:DNA binding"/>
    <property type="evidence" value="ECO:0007669"/>
    <property type="project" value="UniProtKB-KW"/>
</dbReference>
<dbReference type="InterPro" id="IPR011010">
    <property type="entry name" value="DNA_brk_join_enz"/>
</dbReference>
<evidence type="ECO:0000313" key="6">
    <source>
        <dbReference type="EMBL" id="ALJ61206.1"/>
    </source>
</evidence>
<organism evidence="6 7">
    <name type="scientific">Bacteroides cellulosilyticus</name>
    <dbReference type="NCBI Taxonomy" id="246787"/>
    <lineage>
        <taxon>Bacteria</taxon>
        <taxon>Pseudomonadati</taxon>
        <taxon>Bacteroidota</taxon>
        <taxon>Bacteroidia</taxon>
        <taxon>Bacteroidales</taxon>
        <taxon>Bacteroidaceae</taxon>
        <taxon>Bacteroides</taxon>
    </lineage>
</organism>
<dbReference type="InterPro" id="IPR050090">
    <property type="entry name" value="Tyrosine_recombinase_XerCD"/>
</dbReference>
<evidence type="ECO:0000256" key="1">
    <source>
        <dbReference type="ARBA" id="ARBA00008857"/>
    </source>
</evidence>
<keyword evidence="2" id="KW-0238">DNA-binding</keyword>
<dbReference type="GO" id="GO:0006310">
    <property type="term" value="P:DNA recombination"/>
    <property type="evidence" value="ECO:0007669"/>
    <property type="project" value="UniProtKB-KW"/>
</dbReference>
<dbReference type="KEGG" id="bcel:BcellWH2_03986"/>
<dbReference type="GO" id="GO:0015074">
    <property type="term" value="P:DNA integration"/>
    <property type="evidence" value="ECO:0007669"/>
    <property type="project" value="InterPro"/>
</dbReference>
<dbReference type="Gene3D" id="1.10.443.10">
    <property type="entry name" value="Intergrase catalytic core"/>
    <property type="match status" value="1"/>
</dbReference>
<dbReference type="InterPro" id="IPR010998">
    <property type="entry name" value="Integrase_recombinase_N"/>
</dbReference>
<evidence type="ECO:0000259" key="5">
    <source>
        <dbReference type="Pfam" id="PF13102"/>
    </source>
</evidence>
<feature type="domain" description="Tyr recombinase" evidence="4">
    <location>
        <begin position="154"/>
        <end position="291"/>
    </location>
</feature>
<dbReference type="Gene3D" id="1.10.150.130">
    <property type="match status" value="1"/>
</dbReference>
<gene>
    <name evidence="6" type="ORF">BcellWH2_03986</name>
</gene>
<dbReference type="AlphaFoldDB" id="A0A0P0GSZ8"/>
<evidence type="ECO:0000256" key="2">
    <source>
        <dbReference type="ARBA" id="ARBA00023125"/>
    </source>
</evidence>
<dbReference type="PANTHER" id="PTHR30349:SF64">
    <property type="entry name" value="PROPHAGE INTEGRASE INTD-RELATED"/>
    <property type="match status" value="1"/>
</dbReference>
<evidence type="ECO:0000313" key="7">
    <source>
        <dbReference type="Proteomes" id="UP000061809"/>
    </source>
</evidence>
<dbReference type="RefSeq" id="WP_033160505.1">
    <property type="nucleotide sequence ID" value="NZ_CP012801.1"/>
</dbReference>
<sequence length="315" mass="36509">MKQKLLLEMLSSTILELRANGQWGTAHVYRSARNSFSAFNDDKDVPFCKLNPNLLKRFEIYLRQRRCSWNTVSTYMKVLRAVYNRAVDNGYALYIPRLFRHVHTSVCADQRRSLDASDIGNLLYETEKVPINGTLPLDVQKTKILFALMFLLRGIPFVDLVYLRKTDIQDNILKYRRRKTGRSLTVALTPEAMRLIRMVANTDKNSPYLFSFLSSPEGTETAYHEYQSALRAFNYKLSVLKKWMGSHAHLSTYTIRHTWATMAYHCEIHPGIISEAMGHSSIKVTETYLKPFQNQRIDQANQEVISFVKEYAAVF</sequence>
<dbReference type="InterPro" id="IPR002104">
    <property type="entry name" value="Integrase_catalytic"/>
</dbReference>
<proteinExistence type="inferred from homology"/>
<dbReference type="Pfam" id="PF13102">
    <property type="entry name" value="Phage_int_SAM_5"/>
    <property type="match status" value="1"/>
</dbReference>
<comment type="similarity">
    <text evidence="1">Belongs to the 'phage' integrase family.</text>
</comment>
<protein>
    <submittedName>
        <fullName evidence="6">Phage integrase family protein</fullName>
    </submittedName>
</protein>
<reference evidence="6 7" key="1">
    <citation type="journal article" date="2015" name="Science">
        <title>Genetic determinants of in vivo fitness and diet responsiveness in multiple human gut Bacteroides.</title>
        <authorList>
            <person name="Wu M."/>
            <person name="McNulty N.P."/>
            <person name="Rodionov D.A."/>
            <person name="Khoroshkin M.S."/>
            <person name="Griffin N.W."/>
            <person name="Cheng J."/>
            <person name="Latreille P."/>
            <person name="Kerstetter R.A."/>
            <person name="Terrapon N."/>
            <person name="Henrissat B."/>
            <person name="Osterman A.L."/>
            <person name="Gordon J.I."/>
        </authorList>
    </citation>
    <scope>NUCLEOTIDE SEQUENCE [LARGE SCALE GENOMIC DNA]</scope>
    <source>
        <strain evidence="6 7">WH2</strain>
    </source>
</reference>